<evidence type="ECO:0000313" key="1">
    <source>
        <dbReference type="EMBL" id="KAG5625144.1"/>
    </source>
</evidence>
<sequence length="69" mass="7896">MNDKYIVAPGLPSASYLSYVVCKLLHRSGKLKNNYDKVKYQLFSVTSLVEAHCQENVCLRTMMPTLKRT</sequence>
<evidence type="ECO:0000313" key="2">
    <source>
        <dbReference type="Proteomes" id="UP000824120"/>
    </source>
</evidence>
<dbReference type="AlphaFoldDB" id="A0A9J6AKH1"/>
<protein>
    <submittedName>
        <fullName evidence="1">Uncharacterized protein</fullName>
    </submittedName>
</protein>
<proteinExistence type="predicted"/>
<accession>A0A9J6AKH1</accession>
<dbReference type="EMBL" id="JACXVP010000002">
    <property type="protein sequence ID" value="KAG5625144.1"/>
    <property type="molecule type" value="Genomic_DNA"/>
</dbReference>
<dbReference type="Proteomes" id="UP000824120">
    <property type="component" value="Chromosome 2"/>
</dbReference>
<gene>
    <name evidence="1" type="ORF">H5410_010362</name>
</gene>
<name>A0A9J6AKH1_SOLCO</name>
<reference evidence="1 2" key="1">
    <citation type="submission" date="2020-09" db="EMBL/GenBank/DDBJ databases">
        <title>De no assembly of potato wild relative species, Solanum commersonii.</title>
        <authorList>
            <person name="Cho K."/>
        </authorList>
    </citation>
    <scope>NUCLEOTIDE SEQUENCE [LARGE SCALE GENOMIC DNA]</scope>
    <source>
        <strain evidence="1">LZ3.2</strain>
        <tissue evidence="1">Leaf</tissue>
    </source>
</reference>
<keyword evidence="2" id="KW-1185">Reference proteome</keyword>
<comment type="caution">
    <text evidence="1">The sequence shown here is derived from an EMBL/GenBank/DDBJ whole genome shotgun (WGS) entry which is preliminary data.</text>
</comment>
<organism evidence="1 2">
    <name type="scientific">Solanum commersonii</name>
    <name type="common">Commerson's wild potato</name>
    <name type="synonym">Commerson's nightshade</name>
    <dbReference type="NCBI Taxonomy" id="4109"/>
    <lineage>
        <taxon>Eukaryota</taxon>
        <taxon>Viridiplantae</taxon>
        <taxon>Streptophyta</taxon>
        <taxon>Embryophyta</taxon>
        <taxon>Tracheophyta</taxon>
        <taxon>Spermatophyta</taxon>
        <taxon>Magnoliopsida</taxon>
        <taxon>eudicotyledons</taxon>
        <taxon>Gunneridae</taxon>
        <taxon>Pentapetalae</taxon>
        <taxon>asterids</taxon>
        <taxon>lamiids</taxon>
        <taxon>Solanales</taxon>
        <taxon>Solanaceae</taxon>
        <taxon>Solanoideae</taxon>
        <taxon>Solaneae</taxon>
        <taxon>Solanum</taxon>
    </lineage>
</organism>